<dbReference type="EMBL" id="JAPEVB010000006">
    <property type="protein sequence ID" value="KAJ4386173.1"/>
    <property type="molecule type" value="Genomic_DNA"/>
</dbReference>
<feature type="domain" description="Heterokaryon incompatibility" evidence="1">
    <location>
        <begin position="96"/>
        <end position="199"/>
    </location>
</feature>
<name>A0A9W9CTA5_9PEZI</name>
<protein>
    <recommendedName>
        <fullName evidence="1">Heterokaryon incompatibility domain-containing protein</fullName>
    </recommendedName>
</protein>
<dbReference type="Pfam" id="PF06985">
    <property type="entry name" value="HET"/>
    <property type="match status" value="1"/>
</dbReference>
<keyword evidence="3" id="KW-1185">Reference proteome</keyword>
<accession>A0A9W9CTA5</accession>
<sequence>MENSSKQIKWTELLSKFGWPKSKPLWDPKEAQKTRKWLKDSYAKGDAAMYHQRPNRIEEQICSVPLPTRLLDLGSHPKTSRNVQLVITSPEDRGNYVTLSHRWGTTQRLELTPTTLRACTEGIDFGSLPRTYQDAVTVSRLLGFRYLWIDALCIIQGDGQDWLEEAAKMAAVYRNSSCTISTHAAKDDNEGFLHFKRSQGQSVSLLVTSSDLSQRGWVFQERILSKRLLHFTSGGLFLEDASGFVNPDGDTPGTEFYDPWKDNKQNLEDSHHDLCGWYRLIERFTTCRLTYETDRLPAVMGLSKHLWQQVDDGYYAWGLWTRSIHRGLLWNNVDRNPKKLVHEPDSANPTAPSWSWGSWTGKVKFPDHLSTCEPECALVGFETGTTDNTVAWPLPVFKQNPPNIELILKRVNLRDIKVSRKYAPAYFMGMEFCHSITDKGIDWVSLDGERDKDVVFAQLTFALVAHHHNVETFSRDDDVIERHTWTHYFLLLSPTEENEFIYRRVGLGASKSDAERAWNRGIVDNSPLINPRARNLFNEADLGTVVLY</sequence>
<gene>
    <name evidence="2" type="ORF">N0V93_009066</name>
</gene>
<reference evidence="2" key="1">
    <citation type="submission" date="2022-10" db="EMBL/GenBank/DDBJ databases">
        <title>Tapping the CABI collections for fungal endophytes: first genome assemblies for Collariella, Neodidymelliopsis, Ascochyta clinopodiicola, Didymella pomorum, Didymosphaeria variabile, Neocosmospora piperis and Neocucurbitaria cava.</title>
        <authorList>
            <person name="Hill R."/>
        </authorList>
    </citation>
    <scope>NUCLEOTIDE SEQUENCE</scope>
    <source>
        <strain evidence="2">IMI 355082</strain>
    </source>
</reference>
<proteinExistence type="predicted"/>
<dbReference type="PANTHER" id="PTHR33112">
    <property type="entry name" value="DOMAIN PROTEIN, PUTATIVE-RELATED"/>
    <property type="match status" value="1"/>
</dbReference>
<dbReference type="InterPro" id="IPR010730">
    <property type="entry name" value="HET"/>
</dbReference>
<dbReference type="AlphaFoldDB" id="A0A9W9CTA5"/>
<dbReference type="OrthoDB" id="3789824at2759"/>
<dbReference type="Proteomes" id="UP001140453">
    <property type="component" value="Unassembled WGS sequence"/>
</dbReference>
<evidence type="ECO:0000313" key="3">
    <source>
        <dbReference type="Proteomes" id="UP001140453"/>
    </source>
</evidence>
<comment type="caution">
    <text evidence="2">The sequence shown here is derived from an EMBL/GenBank/DDBJ whole genome shotgun (WGS) entry which is preliminary data.</text>
</comment>
<organism evidence="2 3">
    <name type="scientific">Gnomoniopsis smithogilvyi</name>
    <dbReference type="NCBI Taxonomy" id="1191159"/>
    <lineage>
        <taxon>Eukaryota</taxon>
        <taxon>Fungi</taxon>
        <taxon>Dikarya</taxon>
        <taxon>Ascomycota</taxon>
        <taxon>Pezizomycotina</taxon>
        <taxon>Sordariomycetes</taxon>
        <taxon>Sordariomycetidae</taxon>
        <taxon>Diaporthales</taxon>
        <taxon>Gnomoniaceae</taxon>
        <taxon>Gnomoniopsis</taxon>
    </lineage>
</organism>
<dbReference type="PANTHER" id="PTHR33112:SF8">
    <property type="entry name" value="HETEROKARYON INCOMPATIBILITY DOMAIN-CONTAINING PROTEIN"/>
    <property type="match status" value="1"/>
</dbReference>
<evidence type="ECO:0000259" key="1">
    <source>
        <dbReference type="Pfam" id="PF06985"/>
    </source>
</evidence>
<evidence type="ECO:0000313" key="2">
    <source>
        <dbReference type="EMBL" id="KAJ4386173.1"/>
    </source>
</evidence>